<evidence type="ECO:0000259" key="2">
    <source>
        <dbReference type="Pfam" id="PF24983"/>
    </source>
</evidence>
<reference evidence="3 4" key="1">
    <citation type="submission" date="2023-08" db="EMBL/GenBank/DDBJ databases">
        <title>A Necator americanus chromosomal reference genome.</title>
        <authorList>
            <person name="Ilik V."/>
            <person name="Petrzelkova K.J."/>
            <person name="Pardy F."/>
            <person name="Fuh T."/>
            <person name="Niatou-Singa F.S."/>
            <person name="Gouil Q."/>
            <person name="Baker L."/>
            <person name="Ritchie M.E."/>
            <person name="Jex A.R."/>
            <person name="Gazzola D."/>
            <person name="Li H."/>
            <person name="Toshio Fujiwara R."/>
            <person name="Zhan B."/>
            <person name="Aroian R.V."/>
            <person name="Pafco B."/>
            <person name="Schwarz E.M."/>
        </authorList>
    </citation>
    <scope>NUCLEOTIDE SEQUENCE [LARGE SCALE GENOMIC DNA]</scope>
    <source>
        <strain evidence="3 4">Aroian</strain>
        <tissue evidence="3">Whole animal</tissue>
    </source>
</reference>
<dbReference type="PANTHER" id="PTHR38630">
    <property type="entry name" value="PROTEIN CBG12780"/>
    <property type="match status" value="1"/>
</dbReference>
<dbReference type="Pfam" id="PF24983">
    <property type="entry name" value="DUF7774"/>
    <property type="match status" value="1"/>
</dbReference>
<organism evidence="3 4">
    <name type="scientific">Necator americanus</name>
    <name type="common">Human hookworm</name>
    <dbReference type="NCBI Taxonomy" id="51031"/>
    <lineage>
        <taxon>Eukaryota</taxon>
        <taxon>Metazoa</taxon>
        <taxon>Ecdysozoa</taxon>
        <taxon>Nematoda</taxon>
        <taxon>Chromadorea</taxon>
        <taxon>Rhabditida</taxon>
        <taxon>Rhabditina</taxon>
        <taxon>Rhabditomorpha</taxon>
        <taxon>Strongyloidea</taxon>
        <taxon>Ancylostomatidae</taxon>
        <taxon>Bunostominae</taxon>
        <taxon>Necator</taxon>
    </lineage>
</organism>
<evidence type="ECO:0000256" key="1">
    <source>
        <dbReference type="SAM" id="MobiDB-lite"/>
    </source>
</evidence>
<proteinExistence type="predicted"/>
<feature type="compositionally biased region" description="Basic residues" evidence="1">
    <location>
        <begin position="83"/>
        <end position="114"/>
    </location>
</feature>
<keyword evidence="4" id="KW-1185">Reference proteome</keyword>
<dbReference type="InterPro" id="IPR056676">
    <property type="entry name" value="DUF7774"/>
</dbReference>
<dbReference type="PANTHER" id="PTHR38630:SF1">
    <property type="entry name" value="DEK_C DOMAIN-CONTAINING PROTEIN-RELATED"/>
    <property type="match status" value="1"/>
</dbReference>
<feature type="region of interest" description="Disordered" evidence="1">
    <location>
        <begin position="441"/>
        <end position="460"/>
    </location>
</feature>
<feature type="compositionally biased region" description="Basic and acidic residues" evidence="1">
    <location>
        <begin position="422"/>
        <end position="433"/>
    </location>
</feature>
<name>A0ABR1CMB9_NECAM</name>
<feature type="domain" description="DUF7774" evidence="2">
    <location>
        <begin position="144"/>
        <end position="242"/>
    </location>
</feature>
<evidence type="ECO:0000313" key="4">
    <source>
        <dbReference type="Proteomes" id="UP001303046"/>
    </source>
</evidence>
<feature type="compositionally biased region" description="Basic and acidic residues" evidence="1">
    <location>
        <begin position="476"/>
        <end position="514"/>
    </location>
</feature>
<dbReference type="Proteomes" id="UP001303046">
    <property type="component" value="Unassembled WGS sequence"/>
</dbReference>
<gene>
    <name evidence="3" type="primary">Necator_chrII.g8382</name>
    <name evidence="3" type="ORF">RB195_020588</name>
</gene>
<feature type="compositionally biased region" description="Basic and acidic residues" evidence="1">
    <location>
        <begin position="543"/>
        <end position="556"/>
    </location>
</feature>
<feature type="region of interest" description="Disordered" evidence="1">
    <location>
        <begin position="476"/>
        <end position="556"/>
    </location>
</feature>
<comment type="caution">
    <text evidence="3">The sequence shown here is derived from an EMBL/GenBank/DDBJ whole genome shotgun (WGS) entry which is preliminary data.</text>
</comment>
<feature type="region of interest" description="Disordered" evidence="1">
    <location>
        <begin position="369"/>
        <end position="433"/>
    </location>
</feature>
<dbReference type="EMBL" id="JAVFWL010000002">
    <property type="protein sequence ID" value="KAK6738570.1"/>
    <property type="molecule type" value="Genomic_DNA"/>
</dbReference>
<protein>
    <recommendedName>
        <fullName evidence="2">DUF7774 domain-containing protein</fullName>
    </recommendedName>
</protein>
<feature type="region of interest" description="Disordered" evidence="1">
    <location>
        <begin position="81"/>
        <end position="139"/>
    </location>
</feature>
<feature type="compositionally biased region" description="Acidic residues" evidence="1">
    <location>
        <begin position="527"/>
        <end position="542"/>
    </location>
</feature>
<evidence type="ECO:0000313" key="3">
    <source>
        <dbReference type="EMBL" id="KAK6738570.1"/>
    </source>
</evidence>
<sequence>MRGRKLDQRRLLLSRQLEKRKDLIRALFRACGDRTVGERYQSREVVQPLQPLDDREEASQKTVFEKVDAVARPVIYSQQEKKLKWKKKTQKSSRSKKKSKRSKRSRSHSSRRQKRETPQQKRTMSLKGRNDEQEMPPLSEIVSHRDFTTAYKIMSYVKKNGILENTLDEKATEKIRHFFETELCFPSYHVSAKIQIMRLLHEALNKCWEKIMDDCKKLGFTQEILLLLSEKEKAKACFLDVMLVFPEHIPESWGGKHIVEISAPTGAIILPTEILNLSTDLAAPTSQIGTSAELTSQLSMRQLSQTNEMSTIEERRKKVYAHSPLLQDDIPSPVNDAFLKQMKKSKINILQGKPLPTQLQGKDLTKGIAASKKEEPQLKSSVVEMQRKSSDKTDIPKQKIEQKPKTGTPSPETRKVPITVAEPEKQAPKIEAGTKLKVVDDVKNKETGKSPKTQLESKKELLATGLEGKIVDEIMDKDEYMKESPKIGEENKKEDLAAPVDKEKTPEDGGKEEIAFGYGALRKTQEVDAENDEDDTDNEAGNEEEKKNKEQEKERE</sequence>
<feature type="compositionally biased region" description="Basic and acidic residues" evidence="1">
    <location>
        <begin position="385"/>
        <end position="404"/>
    </location>
</feature>
<accession>A0ABR1CMB9</accession>